<dbReference type="Pfam" id="PF00882">
    <property type="entry name" value="Zn_dep_PLPC"/>
    <property type="match status" value="1"/>
</dbReference>
<protein>
    <recommendedName>
        <fullName evidence="1">Phospholipase C/D domain-containing protein</fullName>
    </recommendedName>
</protein>
<dbReference type="InterPro" id="IPR029002">
    <property type="entry name" value="PLPC/GPLD1"/>
</dbReference>
<organism evidence="2 3">
    <name type="scientific">Vibrio viridaestus</name>
    <dbReference type="NCBI Taxonomy" id="2487322"/>
    <lineage>
        <taxon>Bacteria</taxon>
        <taxon>Pseudomonadati</taxon>
        <taxon>Pseudomonadota</taxon>
        <taxon>Gammaproteobacteria</taxon>
        <taxon>Vibrionales</taxon>
        <taxon>Vibrionaceae</taxon>
        <taxon>Vibrio</taxon>
    </lineage>
</organism>
<dbReference type="RefSeq" id="WP_124937074.1">
    <property type="nucleotide sequence ID" value="NZ_RJVQ01000003.1"/>
</dbReference>
<gene>
    <name evidence="2" type="ORF">EES38_10215</name>
</gene>
<evidence type="ECO:0000259" key="1">
    <source>
        <dbReference type="Pfam" id="PF00882"/>
    </source>
</evidence>
<sequence length="309" mass="35664">MPGAFAHITVVNKMILSDYFVREFDSDARRILTMNQPFMELGSLAPDFPYLVFGNKPQALWADIMHSSGVNSCLIKMIEYVKSLQGHCFAKAYAWLSGYLAHIVADITIHPVIERTVGHYKENKNLHRVCEMHQDAHIWHRMGLGDIGNKERVSRTLECCSGRDSPLDPILIDIWSLGLLSIDMPNKVEMPNIRLWFESFQKVINVVEDNYQLFPFSRHVAAFVGLKYPDIKDIQPQFINNLPTPAGRMPYDELFDLCVDEVGHYLNLLWNSVVYNGDLDWIKQWNLDIGEDENGVMTIWDKYSKRQRA</sequence>
<dbReference type="Proteomes" id="UP000281112">
    <property type="component" value="Unassembled WGS sequence"/>
</dbReference>
<dbReference type="AlphaFoldDB" id="A0A3N9TH45"/>
<dbReference type="OrthoDB" id="8451635at2"/>
<reference evidence="2 3" key="1">
    <citation type="submission" date="2018-11" db="EMBL/GenBank/DDBJ databases">
        <title>Vibrio LJC006 sp. nov., isolated from seawater during the bloom of the enteromorpha.</title>
        <authorList>
            <person name="Liang J."/>
        </authorList>
    </citation>
    <scope>NUCLEOTIDE SEQUENCE [LARGE SCALE GENOMIC DNA]</scope>
    <source>
        <strain evidence="2 3">LJC006</strain>
    </source>
</reference>
<evidence type="ECO:0000313" key="3">
    <source>
        <dbReference type="Proteomes" id="UP000281112"/>
    </source>
</evidence>
<evidence type="ECO:0000313" key="2">
    <source>
        <dbReference type="EMBL" id="RQW63611.1"/>
    </source>
</evidence>
<dbReference type="EMBL" id="RJVQ01000003">
    <property type="protein sequence ID" value="RQW63611.1"/>
    <property type="molecule type" value="Genomic_DNA"/>
</dbReference>
<accession>A0A3N9TH45</accession>
<comment type="caution">
    <text evidence="2">The sequence shown here is derived from an EMBL/GenBank/DDBJ whole genome shotgun (WGS) entry which is preliminary data.</text>
</comment>
<name>A0A3N9TH45_9VIBR</name>
<proteinExistence type="predicted"/>
<feature type="domain" description="Phospholipase C/D" evidence="1">
    <location>
        <begin position="25"/>
        <end position="160"/>
    </location>
</feature>
<keyword evidence="3" id="KW-1185">Reference proteome</keyword>